<evidence type="ECO:0000256" key="2">
    <source>
        <dbReference type="SAM" id="Phobius"/>
    </source>
</evidence>
<organism evidence="3 4">
    <name type="scientific">Caenorhabditis angaria</name>
    <dbReference type="NCBI Taxonomy" id="860376"/>
    <lineage>
        <taxon>Eukaryota</taxon>
        <taxon>Metazoa</taxon>
        <taxon>Ecdysozoa</taxon>
        <taxon>Nematoda</taxon>
        <taxon>Chromadorea</taxon>
        <taxon>Rhabditida</taxon>
        <taxon>Rhabditina</taxon>
        <taxon>Rhabditomorpha</taxon>
        <taxon>Rhabditoidea</taxon>
        <taxon>Rhabditidae</taxon>
        <taxon>Peloderinae</taxon>
        <taxon>Caenorhabditis</taxon>
    </lineage>
</organism>
<protein>
    <submittedName>
        <fullName evidence="3">Uncharacterized protein</fullName>
    </submittedName>
</protein>
<dbReference type="AlphaFoldDB" id="A0A9P1MX85"/>
<sequence>MIGMVNVQADTPLDYYASAPALTRDTSQRKRGDSESVSSSRHGSTKRTPSWRPLFSGSKKKASKPKYLQDGRKKTEEKQDEPNKLWEELVLRSFAHKIEQEIASPTPLEAHKNLNSELAKLKIQDKSFYRSTYSLVSPTRIANIEYEDLEQFDDESVESEKKRSNSNVDRPNICHMFLPFIKNGGTSMYIRTLIVVMCLLIVNVICRMNFYPYAGIPDYMRKTYPYIQFGTDRRAVS</sequence>
<feature type="compositionally biased region" description="Polar residues" evidence="1">
    <location>
        <begin position="35"/>
        <end position="48"/>
    </location>
</feature>
<feature type="region of interest" description="Disordered" evidence="1">
    <location>
        <begin position="14"/>
        <end position="81"/>
    </location>
</feature>
<name>A0A9P1MX85_9PELO</name>
<dbReference type="PANTHER" id="PTHR38608">
    <property type="entry name" value="PROTEIN CBG07207"/>
    <property type="match status" value="1"/>
</dbReference>
<proteinExistence type="predicted"/>
<feature type="compositionally biased region" description="Basic and acidic residues" evidence="1">
    <location>
        <begin position="67"/>
        <end position="81"/>
    </location>
</feature>
<accession>A0A9P1MX85</accession>
<evidence type="ECO:0000313" key="4">
    <source>
        <dbReference type="Proteomes" id="UP001152747"/>
    </source>
</evidence>
<evidence type="ECO:0000256" key="1">
    <source>
        <dbReference type="SAM" id="MobiDB-lite"/>
    </source>
</evidence>
<keyword evidence="2" id="KW-1133">Transmembrane helix</keyword>
<evidence type="ECO:0000313" key="3">
    <source>
        <dbReference type="EMBL" id="CAI5442253.1"/>
    </source>
</evidence>
<reference evidence="3" key="1">
    <citation type="submission" date="2022-11" db="EMBL/GenBank/DDBJ databases">
        <authorList>
            <person name="Kikuchi T."/>
        </authorList>
    </citation>
    <scope>NUCLEOTIDE SEQUENCE</scope>
    <source>
        <strain evidence="3">PS1010</strain>
    </source>
</reference>
<comment type="caution">
    <text evidence="3">The sequence shown here is derived from an EMBL/GenBank/DDBJ whole genome shotgun (WGS) entry which is preliminary data.</text>
</comment>
<feature type="transmembrane region" description="Helical" evidence="2">
    <location>
        <begin position="188"/>
        <end position="206"/>
    </location>
</feature>
<dbReference type="EMBL" id="CANHGI010000002">
    <property type="protein sequence ID" value="CAI5442253.1"/>
    <property type="molecule type" value="Genomic_DNA"/>
</dbReference>
<keyword evidence="2" id="KW-0812">Transmembrane</keyword>
<dbReference type="PANTHER" id="PTHR38608:SF4">
    <property type="entry name" value="PROTEIN CBG07207"/>
    <property type="match status" value="1"/>
</dbReference>
<keyword evidence="2" id="KW-0472">Membrane</keyword>
<dbReference type="Proteomes" id="UP001152747">
    <property type="component" value="Unassembled WGS sequence"/>
</dbReference>
<gene>
    <name evidence="3" type="ORF">CAMP_LOCUS4890</name>
</gene>
<dbReference type="OrthoDB" id="5805034at2759"/>
<keyword evidence="4" id="KW-1185">Reference proteome</keyword>